<organism evidence="2">
    <name type="scientific">Planktothricoides raciborskii GIHE-MW2</name>
    <dbReference type="NCBI Taxonomy" id="2792601"/>
    <lineage>
        <taxon>Bacteria</taxon>
        <taxon>Bacillati</taxon>
        <taxon>Cyanobacteriota</taxon>
        <taxon>Cyanophyceae</taxon>
        <taxon>Oscillatoriophycideae</taxon>
        <taxon>Oscillatoriales</taxon>
        <taxon>Oscillatoriaceae</taxon>
        <taxon>Planktothricoides</taxon>
    </lineage>
</organism>
<feature type="compositionally biased region" description="Basic and acidic residues" evidence="1">
    <location>
        <begin position="34"/>
        <end position="43"/>
    </location>
</feature>
<feature type="compositionally biased region" description="Basic residues" evidence="1">
    <location>
        <begin position="19"/>
        <end position="28"/>
    </location>
</feature>
<dbReference type="RefSeq" id="WP_354634714.1">
    <property type="nucleotide sequence ID" value="NZ_CP159837.1"/>
</dbReference>
<protein>
    <submittedName>
        <fullName evidence="2">Uncharacterized protein</fullName>
    </submittedName>
</protein>
<sequence>MQKLQARMRSPLHSYTPRQRAKHSRNRLRVGSENSRRDRDRPYKIIVPCSPADGGLPCPPAPPLPYSPAPLHLSSSFWIHAPSPLIFDQGGDRDRKIHG</sequence>
<gene>
    <name evidence="2" type="ORF">ABWT76_003542</name>
</gene>
<accession>A0AAU8J9A7</accession>
<dbReference type="EMBL" id="CP159837">
    <property type="protein sequence ID" value="XCM34899.1"/>
    <property type="molecule type" value="Genomic_DNA"/>
</dbReference>
<dbReference type="AlphaFoldDB" id="A0AAU8J9A7"/>
<feature type="region of interest" description="Disordered" evidence="1">
    <location>
        <begin position="1"/>
        <end position="43"/>
    </location>
</feature>
<name>A0AAU8J9A7_9CYAN</name>
<evidence type="ECO:0000256" key="1">
    <source>
        <dbReference type="SAM" id="MobiDB-lite"/>
    </source>
</evidence>
<reference evidence="2" key="1">
    <citation type="submission" date="2024-07" db="EMBL/GenBank/DDBJ databases">
        <authorList>
            <person name="Kim Y.J."/>
            <person name="Jeong J.Y."/>
        </authorList>
    </citation>
    <scope>NUCLEOTIDE SEQUENCE</scope>
    <source>
        <strain evidence="2">GIHE-MW2</strain>
    </source>
</reference>
<proteinExistence type="predicted"/>
<evidence type="ECO:0000313" key="2">
    <source>
        <dbReference type="EMBL" id="XCM34899.1"/>
    </source>
</evidence>